<dbReference type="OrthoDB" id="843225at2759"/>
<evidence type="ECO:0000313" key="4">
    <source>
        <dbReference type="Proteomes" id="UP000887567"/>
    </source>
</evidence>
<feature type="domain" description="UspA" evidence="2">
    <location>
        <begin position="45"/>
        <end position="118"/>
    </location>
</feature>
<evidence type="ECO:0000259" key="2">
    <source>
        <dbReference type="Pfam" id="PF00582"/>
    </source>
</evidence>
<dbReference type="AlphaFoldDB" id="A0A913Y394"/>
<dbReference type="PANTHER" id="PTHR46989">
    <property type="entry name" value="USP DOMAIN-CONTAINING PROTEIN"/>
    <property type="match status" value="1"/>
</dbReference>
<sequence length="161" mass="18606">MLYLDDSHLRSFEYLYFVCYIDAEKPFDEWRQQIECIREDSRTMLTNYQHKCDEKNIDSLKVQDERYTPGPTICKVAKENEVALIVLGSRGLTKMRRTILGSVSDYVVHHSHLPVCVVCDEESNPPNRKDPVLRQNTAPPKLRNSWSSISDGNSHQEDSSS</sequence>
<dbReference type="InterPro" id="IPR006015">
    <property type="entry name" value="Universal_stress_UspA"/>
</dbReference>
<keyword evidence="4" id="KW-1185">Reference proteome</keyword>
<accession>A0A913Y394</accession>
<dbReference type="Pfam" id="PF00582">
    <property type="entry name" value="Usp"/>
    <property type="match status" value="1"/>
</dbReference>
<dbReference type="CDD" id="cd23659">
    <property type="entry name" value="USP_At3g01520-like"/>
    <property type="match status" value="1"/>
</dbReference>
<dbReference type="Gene3D" id="3.40.50.620">
    <property type="entry name" value="HUPs"/>
    <property type="match status" value="1"/>
</dbReference>
<protein>
    <recommendedName>
        <fullName evidence="2">UspA domain-containing protein</fullName>
    </recommendedName>
</protein>
<dbReference type="InterPro" id="IPR006016">
    <property type="entry name" value="UspA"/>
</dbReference>
<dbReference type="PRINTS" id="PR01438">
    <property type="entry name" value="UNVRSLSTRESS"/>
</dbReference>
<evidence type="ECO:0000256" key="1">
    <source>
        <dbReference type="SAM" id="MobiDB-lite"/>
    </source>
</evidence>
<proteinExistence type="predicted"/>
<feature type="compositionally biased region" description="Polar residues" evidence="1">
    <location>
        <begin position="134"/>
        <end position="153"/>
    </location>
</feature>
<evidence type="ECO:0000313" key="3">
    <source>
        <dbReference type="EnsemblMetazoa" id="XP_020914092.2"/>
    </source>
</evidence>
<dbReference type="RefSeq" id="XP_020914092.2">
    <property type="nucleotide sequence ID" value="XM_021058433.2"/>
</dbReference>
<organism evidence="3 4">
    <name type="scientific">Exaiptasia diaphana</name>
    <name type="common">Tropical sea anemone</name>
    <name type="synonym">Aiptasia pulchella</name>
    <dbReference type="NCBI Taxonomy" id="2652724"/>
    <lineage>
        <taxon>Eukaryota</taxon>
        <taxon>Metazoa</taxon>
        <taxon>Cnidaria</taxon>
        <taxon>Anthozoa</taxon>
        <taxon>Hexacorallia</taxon>
        <taxon>Actiniaria</taxon>
        <taxon>Aiptasiidae</taxon>
        <taxon>Exaiptasia</taxon>
    </lineage>
</organism>
<dbReference type="SUPFAM" id="SSF52402">
    <property type="entry name" value="Adenine nucleotide alpha hydrolases-like"/>
    <property type="match status" value="1"/>
</dbReference>
<dbReference type="KEGG" id="epa:110251703"/>
<feature type="region of interest" description="Disordered" evidence="1">
    <location>
        <begin position="122"/>
        <end position="161"/>
    </location>
</feature>
<dbReference type="PANTHER" id="PTHR46989:SF3">
    <property type="entry name" value="USPA DOMAIN-CONTAINING PROTEIN"/>
    <property type="match status" value="1"/>
</dbReference>
<dbReference type="GeneID" id="110251703"/>
<dbReference type="EnsemblMetazoa" id="XM_021058433.2">
    <property type="protein sequence ID" value="XP_020914092.2"/>
    <property type="gene ID" value="LOC110251703"/>
</dbReference>
<reference evidence="3" key="1">
    <citation type="submission" date="2022-11" db="UniProtKB">
        <authorList>
            <consortium name="EnsemblMetazoa"/>
        </authorList>
    </citation>
    <scope>IDENTIFICATION</scope>
</reference>
<dbReference type="Proteomes" id="UP000887567">
    <property type="component" value="Unplaced"/>
</dbReference>
<name>A0A913Y394_EXADI</name>
<dbReference type="InterPro" id="IPR014729">
    <property type="entry name" value="Rossmann-like_a/b/a_fold"/>
</dbReference>